<keyword evidence="3" id="KW-1185">Reference proteome</keyword>
<comment type="caution">
    <text evidence="2">The sequence shown here is derived from an EMBL/GenBank/DDBJ whole genome shotgun (WGS) entry which is preliminary data.</text>
</comment>
<organism evidence="2 3">
    <name type="scientific">Luteolibacter yonseiensis</name>
    <dbReference type="NCBI Taxonomy" id="1144680"/>
    <lineage>
        <taxon>Bacteria</taxon>
        <taxon>Pseudomonadati</taxon>
        <taxon>Verrucomicrobiota</taxon>
        <taxon>Verrucomicrobiia</taxon>
        <taxon>Verrucomicrobiales</taxon>
        <taxon>Verrucomicrobiaceae</taxon>
        <taxon>Luteolibacter</taxon>
    </lineage>
</organism>
<evidence type="ECO:0000259" key="1">
    <source>
        <dbReference type="Pfam" id="PF14588"/>
    </source>
</evidence>
<dbReference type="InterPro" id="IPR035959">
    <property type="entry name" value="RutC-like_sf"/>
</dbReference>
<feature type="domain" description="Endoribonuclease L-PSP/chorismate mutase-like" evidence="1">
    <location>
        <begin position="18"/>
        <end position="161"/>
    </location>
</feature>
<dbReference type="Gene3D" id="3.30.1330.40">
    <property type="entry name" value="RutC-like"/>
    <property type="match status" value="1"/>
</dbReference>
<reference evidence="2" key="1">
    <citation type="submission" date="2021-01" db="EMBL/GenBank/DDBJ databases">
        <title>Modified the classification status of verrucomicrobia.</title>
        <authorList>
            <person name="Feng X."/>
        </authorList>
    </citation>
    <scope>NUCLEOTIDE SEQUENCE</scope>
    <source>
        <strain evidence="2">JCM 18052</strain>
    </source>
</reference>
<proteinExistence type="predicted"/>
<dbReference type="EMBL" id="JAENIK010000013">
    <property type="protein sequence ID" value="MBK1818433.1"/>
    <property type="molecule type" value="Genomic_DNA"/>
</dbReference>
<dbReference type="InterPro" id="IPR013813">
    <property type="entry name" value="Endoribo_LPSP/chorism_mut-like"/>
</dbReference>
<protein>
    <submittedName>
        <fullName evidence="2">RidA family protein</fullName>
    </submittedName>
</protein>
<dbReference type="AlphaFoldDB" id="A0A934R4T9"/>
<evidence type="ECO:0000313" key="2">
    <source>
        <dbReference type="EMBL" id="MBK1818433.1"/>
    </source>
</evidence>
<evidence type="ECO:0000313" key="3">
    <source>
        <dbReference type="Proteomes" id="UP000600139"/>
    </source>
</evidence>
<dbReference type="CDD" id="cd02199">
    <property type="entry name" value="YjgF_YER057c_UK114_like_1"/>
    <property type="match status" value="1"/>
</dbReference>
<name>A0A934R4T9_9BACT</name>
<sequence length="164" mass="17349">MIFPIPPDPTIPMSVQDQLTALGLTLPAVPTPVAAYVNCVRSGNLLFLSGGLPIDGEKKVIGKVPTDVSIDEAKEGARMIILNRLAVIQDEVGSLDKVKQIVALNGFVNSEADFYGHPQVINGASELLVEIFGDKGRHSRTALGAASLPLNVAVEINLIVEIEA</sequence>
<accession>A0A934R4T9</accession>
<dbReference type="PANTHER" id="PTHR43760">
    <property type="entry name" value="ENDORIBONUCLEASE-RELATED"/>
    <property type="match status" value="1"/>
</dbReference>
<dbReference type="SUPFAM" id="SSF55298">
    <property type="entry name" value="YjgF-like"/>
    <property type="match status" value="1"/>
</dbReference>
<dbReference type="Pfam" id="PF14588">
    <property type="entry name" value="YjgF_endoribonc"/>
    <property type="match status" value="1"/>
</dbReference>
<dbReference type="Proteomes" id="UP000600139">
    <property type="component" value="Unassembled WGS sequence"/>
</dbReference>
<dbReference type="PANTHER" id="PTHR43760:SF1">
    <property type="entry name" value="ENDORIBONUCLEASE L-PSP_CHORISMATE MUTASE-LIKE DOMAIN-CONTAINING PROTEIN"/>
    <property type="match status" value="1"/>
</dbReference>
<gene>
    <name evidence="2" type="ORF">JIN84_22635</name>
</gene>